<dbReference type="PIRSF" id="PIRSF021290">
    <property type="entry name" value="DUF1273"/>
    <property type="match status" value="1"/>
</dbReference>
<dbReference type="PANTHER" id="PTHR38440">
    <property type="entry name" value="UPF0398 PROTEIN YPSA"/>
    <property type="match status" value="1"/>
</dbReference>
<reference evidence="1 2" key="1">
    <citation type="submission" date="2016-10" db="EMBL/GenBank/DDBJ databases">
        <authorList>
            <person name="de Groot N.N."/>
        </authorList>
    </citation>
    <scope>NUCLEOTIDE SEQUENCE [LARGE SCALE GENOMIC DNA]</scope>
    <source>
        <strain evidence="1 2">CGMCC 1.10434</strain>
    </source>
</reference>
<dbReference type="PANTHER" id="PTHR38440:SF1">
    <property type="entry name" value="UPF0398 PROTEIN SPR0331"/>
    <property type="match status" value="1"/>
</dbReference>
<proteinExistence type="predicted"/>
<evidence type="ECO:0000313" key="2">
    <source>
        <dbReference type="Proteomes" id="UP000199300"/>
    </source>
</evidence>
<dbReference type="SUPFAM" id="SSF102405">
    <property type="entry name" value="MCP/YpsA-like"/>
    <property type="match status" value="1"/>
</dbReference>
<keyword evidence="2" id="KW-1185">Reference proteome</keyword>
<dbReference type="Pfam" id="PF06908">
    <property type="entry name" value="YpsA"/>
    <property type="match status" value="1"/>
</dbReference>
<dbReference type="NCBIfam" id="NF010181">
    <property type="entry name" value="PRK13660.1"/>
    <property type="match status" value="1"/>
</dbReference>
<gene>
    <name evidence="1" type="ORF">SAMN04488134_10194</name>
</gene>
<dbReference type="STRING" id="872970.SAMN04488134_10194"/>
<name>A0A1H8GKW2_9BACI</name>
<organism evidence="1 2">
    <name type="scientific">Amphibacillus marinus</name>
    <dbReference type="NCBI Taxonomy" id="872970"/>
    <lineage>
        <taxon>Bacteria</taxon>
        <taxon>Bacillati</taxon>
        <taxon>Bacillota</taxon>
        <taxon>Bacilli</taxon>
        <taxon>Bacillales</taxon>
        <taxon>Bacillaceae</taxon>
        <taxon>Amphibacillus</taxon>
    </lineage>
</organism>
<accession>A0A1H8GKW2</accession>
<dbReference type="OrthoDB" id="2301957at2"/>
<dbReference type="InterPro" id="IPR010697">
    <property type="entry name" value="YspA"/>
</dbReference>
<dbReference type="RefSeq" id="WP_091493508.1">
    <property type="nucleotide sequence ID" value="NZ_FODJ01000001.1"/>
</dbReference>
<evidence type="ECO:0000313" key="1">
    <source>
        <dbReference type="EMBL" id="SEN44425.1"/>
    </source>
</evidence>
<sequence length="184" mass="21553">MTKVISVTGYKSYEMNINATNDERIKFIKLAIKRKLLQFIEQGGEWLLCSGQLGVELWSCQVARELAKDYPIQTAVIAPFENQDKLWNEADQQAYQTCIEQADFYTSLYKGDYKSPQQFTAKNKWLIEKSDCSMLLVDDMYPGSVRYYLDEVTSYQESQNHPVYFITPLDLEDIVREWNDMHNQ</sequence>
<protein>
    <submittedName>
        <fullName evidence="1">Uncharacterized SPBc2 prophage-derived protein YoqJ</fullName>
    </submittedName>
</protein>
<dbReference type="Gene3D" id="3.40.50.450">
    <property type="match status" value="1"/>
</dbReference>
<dbReference type="AlphaFoldDB" id="A0A1H8GKW2"/>
<dbReference type="Proteomes" id="UP000199300">
    <property type="component" value="Unassembled WGS sequence"/>
</dbReference>
<dbReference type="EMBL" id="FODJ01000001">
    <property type="protein sequence ID" value="SEN44425.1"/>
    <property type="molecule type" value="Genomic_DNA"/>
</dbReference>